<dbReference type="PANTHER" id="PTHR35394:SF5">
    <property type="entry name" value="DUF3176 DOMAIN-CONTAINING PROTEIN"/>
    <property type="match status" value="1"/>
</dbReference>
<organism evidence="3 4">
    <name type="scientific">Echria macrotheca</name>
    <dbReference type="NCBI Taxonomy" id="438768"/>
    <lineage>
        <taxon>Eukaryota</taxon>
        <taxon>Fungi</taxon>
        <taxon>Dikarya</taxon>
        <taxon>Ascomycota</taxon>
        <taxon>Pezizomycotina</taxon>
        <taxon>Sordariomycetes</taxon>
        <taxon>Sordariomycetidae</taxon>
        <taxon>Sordariales</taxon>
        <taxon>Schizotheciaceae</taxon>
        <taxon>Echria</taxon>
    </lineage>
</organism>
<feature type="region of interest" description="Disordered" evidence="1">
    <location>
        <begin position="613"/>
        <end position="633"/>
    </location>
</feature>
<protein>
    <submittedName>
        <fullName evidence="3">Uncharacterized protein</fullName>
    </submittedName>
</protein>
<dbReference type="Pfam" id="PF11374">
    <property type="entry name" value="DUF3176"/>
    <property type="match status" value="1"/>
</dbReference>
<evidence type="ECO:0000313" key="4">
    <source>
        <dbReference type="Proteomes" id="UP001239445"/>
    </source>
</evidence>
<dbReference type="InterPro" id="IPR021514">
    <property type="entry name" value="DUF3176"/>
</dbReference>
<reference evidence="3" key="1">
    <citation type="submission" date="2023-06" db="EMBL/GenBank/DDBJ databases">
        <title>Genome-scale phylogeny and comparative genomics of the fungal order Sordariales.</title>
        <authorList>
            <consortium name="Lawrence Berkeley National Laboratory"/>
            <person name="Hensen N."/>
            <person name="Bonometti L."/>
            <person name="Westerberg I."/>
            <person name="Brannstrom I.O."/>
            <person name="Guillou S."/>
            <person name="Cros-Aarteil S."/>
            <person name="Calhoun S."/>
            <person name="Haridas S."/>
            <person name="Kuo A."/>
            <person name="Mondo S."/>
            <person name="Pangilinan J."/>
            <person name="Riley R."/>
            <person name="Labutti K."/>
            <person name="Andreopoulos B."/>
            <person name="Lipzen A."/>
            <person name="Chen C."/>
            <person name="Yanf M."/>
            <person name="Daum C."/>
            <person name="Ng V."/>
            <person name="Clum A."/>
            <person name="Steindorff A."/>
            <person name="Ohm R."/>
            <person name="Martin F."/>
            <person name="Silar P."/>
            <person name="Natvig D."/>
            <person name="Lalanne C."/>
            <person name="Gautier V."/>
            <person name="Ament-Velasquez S.L."/>
            <person name="Kruys A."/>
            <person name="Hutchinson M.I."/>
            <person name="Powell A.J."/>
            <person name="Barry K."/>
            <person name="Miller A.N."/>
            <person name="Grigoriev I.V."/>
            <person name="Debuchy R."/>
            <person name="Gladieux P."/>
            <person name="Thoren M.H."/>
            <person name="Johannesson H."/>
        </authorList>
    </citation>
    <scope>NUCLEOTIDE SEQUENCE</scope>
    <source>
        <strain evidence="3">PSN4</strain>
    </source>
</reference>
<evidence type="ECO:0000313" key="3">
    <source>
        <dbReference type="EMBL" id="KAK1749682.1"/>
    </source>
</evidence>
<keyword evidence="2" id="KW-0472">Membrane</keyword>
<feature type="region of interest" description="Disordered" evidence="1">
    <location>
        <begin position="1"/>
        <end position="23"/>
    </location>
</feature>
<comment type="caution">
    <text evidence="3">The sequence shown here is derived from an EMBL/GenBank/DDBJ whole genome shotgun (WGS) entry which is preliminary data.</text>
</comment>
<keyword evidence="4" id="KW-1185">Reference proteome</keyword>
<dbReference type="EMBL" id="MU839853">
    <property type="protein sequence ID" value="KAK1749682.1"/>
    <property type="molecule type" value="Genomic_DNA"/>
</dbReference>
<dbReference type="AlphaFoldDB" id="A0AAJ0F168"/>
<proteinExistence type="predicted"/>
<dbReference type="PANTHER" id="PTHR35394">
    <property type="entry name" value="DUF3176 DOMAIN-CONTAINING PROTEIN"/>
    <property type="match status" value="1"/>
</dbReference>
<feature type="compositionally biased region" description="Low complexity" evidence="1">
    <location>
        <begin position="12"/>
        <end position="23"/>
    </location>
</feature>
<evidence type="ECO:0000256" key="1">
    <source>
        <dbReference type="SAM" id="MobiDB-lite"/>
    </source>
</evidence>
<feature type="transmembrane region" description="Helical" evidence="2">
    <location>
        <begin position="39"/>
        <end position="61"/>
    </location>
</feature>
<sequence>MRETTFETVEVSGSPSDDSLPDGRPGLWQMGWRRVAAGWWWEIGSAVVSAVSMGLILIILVKTDGMTLADWSLPIQPNSLISVFTTVGKSALMVPIAGCLGQLAWQHFAAEPKSLDHIRVFDDASRGPWGALELIFVIGRKGYLARLLAAATVLAMGIEPFAQQVLEFGTRRVWSPTPLVQIAAATSYQSRAFRNDERWSDDPVELSRVVIRDSDITNAILGVKSQPYFHCPPSAENCTFPAFTTLGVCGSVTDRSKGSRLACETGVAGDITCTFTWSSGNMSATFNKPMDPRNPESERQHEVFRLRVEPTPPSTAVMGLTMTALRANTTDVLDSIRKSTPPKAELLTLRLYWCAQDYRWANVSAAQLTSSQPDTEPLIPAPSSNSSDEWLTFVSSTGTEYRIHRETHASIWDYLGTKMLASHVLMNTKPLSQSAPGNITYNLGTEEGTCRPPLEMYLYSSNLDNATTNLASLLSNYIRSRAPSTDTATSLSSGNDNLGDNANSTILTGSAWKDETYIEVRWVWISLPLAETLLTILLLLATIVSSRMSGLPVLGNSPLGLLFHGLDGHVGADREARLQSRREIVGVARRIDVLCSDLQDAARKHLPSRHGSEHIITNSSVSPPGFVTKHNMP</sequence>
<keyword evidence="2" id="KW-1133">Transmembrane helix</keyword>
<keyword evidence="2" id="KW-0812">Transmembrane</keyword>
<evidence type="ECO:0000256" key="2">
    <source>
        <dbReference type="SAM" id="Phobius"/>
    </source>
</evidence>
<gene>
    <name evidence="3" type="ORF">QBC47DRAFT_440028</name>
</gene>
<dbReference type="Proteomes" id="UP001239445">
    <property type="component" value="Unassembled WGS sequence"/>
</dbReference>
<accession>A0AAJ0F168</accession>
<name>A0AAJ0F168_9PEZI</name>